<sequence>MKKVVKPFPYVFFVLSLLNELLGNLSFLVVSYLKA</sequence>
<organism evidence="2">
    <name type="scientific">Arundo donax</name>
    <name type="common">Giant reed</name>
    <name type="synonym">Donax arundinaceus</name>
    <dbReference type="NCBI Taxonomy" id="35708"/>
    <lineage>
        <taxon>Eukaryota</taxon>
        <taxon>Viridiplantae</taxon>
        <taxon>Streptophyta</taxon>
        <taxon>Embryophyta</taxon>
        <taxon>Tracheophyta</taxon>
        <taxon>Spermatophyta</taxon>
        <taxon>Magnoliopsida</taxon>
        <taxon>Liliopsida</taxon>
        <taxon>Poales</taxon>
        <taxon>Poaceae</taxon>
        <taxon>PACMAD clade</taxon>
        <taxon>Arundinoideae</taxon>
        <taxon>Arundineae</taxon>
        <taxon>Arundo</taxon>
    </lineage>
</organism>
<name>A0A0A8ZBD3_ARUDO</name>
<reference evidence="2" key="2">
    <citation type="journal article" date="2015" name="Data Brief">
        <title>Shoot transcriptome of the giant reed, Arundo donax.</title>
        <authorList>
            <person name="Barrero R.A."/>
            <person name="Guerrero F.D."/>
            <person name="Moolhuijzen P."/>
            <person name="Goolsby J.A."/>
            <person name="Tidwell J."/>
            <person name="Bellgard S.E."/>
            <person name="Bellgard M.I."/>
        </authorList>
    </citation>
    <scope>NUCLEOTIDE SEQUENCE</scope>
    <source>
        <tissue evidence="2">Shoot tissue taken approximately 20 cm above the soil surface</tissue>
    </source>
</reference>
<dbReference type="AlphaFoldDB" id="A0A0A8ZBD3"/>
<evidence type="ECO:0000313" key="2">
    <source>
        <dbReference type="EMBL" id="JAD32157.1"/>
    </source>
</evidence>
<feature type="transmembrane region" description="Helical" evidence="1">
    <location>
        <begin position="12"/>
        <end position="33"/>
    </location>
</feature>
<keyword evidence="1" id="KW-1133">Transmembrane helix</keyword>
<keyword evidence="1" id="KW-0812">Transmembrane</keyword>
<protein>
    <submittedName>
        <fullName evidence="2">Uncharacterized protein</fullName>
    </submittedName>
</protein>
<keyword evidence="1" id="KW-0472">Membrane</keyword>
<dbReference type="EMBL" id="GBRH01265738">
    <property type="protein sequence ID" value="JAD32157.1"/>
    <property type="molecule type" value="Transcribed_RNA"/>
</dbReference>
<evidence type="ECO:0000256" key="1">
    <source>
        <dbReference type="SAM" id="Phobius"/>
    </source>
</evidence>
<accession>A0A0A8ZBD3</accession>
<proteinExistence type="predicted"/>
<reference evidence="2" key="1">
    <citation type="submission" date="2014-09" db="EMBL/GenBank/DDBJ databases">
        <authorList>
            <person name="Magalhaes I.L.F."/>
            <person name="Oliveira U."/>
            <person name="Santos F.R."/>
            <person name="Vidigal T.H.D.A."/>
            <person name="Brescovit A.D."/>
            <person name="Santos A.J."/>
        </authorList>
    </citation>
    <scope>NUCLEOTIDE SEQUENCE</scope>
    <source>
        <tissue evidence="2">Shoot tissue taken approximately 20 cm above the soil surface</tissue>
    </source>
</reference>